<dbReference type="Gene3D" id="1.10.10.10">
    <property type="entry name" value="Winged helix-like DNA-binding domain superfamily/Winged helix DNA-binding domain"/>
    <property type="match status" value="1"/>
</dbReference>
<dbReference type="SUPFAM" id="SSF51556">
    <property type="entry name" value="Metallo-dependent hydrolases"/>
    <property type="match status" value="1"/>
</dbReference>
<keyword evidence="6" id="KW-1185">Reference proteome</keyword>
<dbReference type="PROSITE" id="PS01090">
    <property type="entry name" value="TATD_2"/>
    <property type="match status" value="1"/>
</dbReference>
<dbReference type="EMBL" id="JAGTTL010000008">
    <property type="protein sequence ID" value="KAK6319241.1"/>
    <property type="molecule type" value="Genomic_DNA"/>
</dbReference>
<feature type="region of interest" description="Disordered" evidence="3">
    <location>
        <begin position="428"/>
        <end position="457"/>
    </location>
</feature>
<name>A0AAN8M7C7_9TELE</name>
<keyword evidence="2" id="KW-0378">Hydrolase</keyword>
<dbReference type="Proteomes" id="UP001356427">
    <property type="component" value="Unassembled WGS sequence"/>
</dbReference>
<dbReference type="InterPro" id="IPR001130">
    <property type="entry name" value="TatD-like"/>
</dbReference>
<dbReference type="GO" id="GO:0016788">
    <property type="term" value="F:hydrolase activity, acting on ester bonds"/>
    <property type="evidence" value="ECO:0007669"/>
    <property type="project" value="InterPro"/>
</dbReference>
<feature type="region of interest" description="Disordered" evidence="3">
    <location>
        <begin position="246"/>
        <end position="280"/>
    </location>
</feature>
<dbReference type="PROSITE" id="PS01091">
    <property type="entry name" value="TATD_3"/>
    <property type="match status" value="1"/>
</dbReference>
<evidence type="ECO:0000256" key="2">
    <source>
        <dbReference type="ARBA" id="ARBA00022801"/>
    </source>
</evidence>
<organism evidence="5 6">
    <name type="scientific">Coregonus suidteri</name>
    <dbReference type="NCBI Taxonomy" id="861788"/>
    <lineage>
        <taxon>Eukaryota</taxon>
        <taxon>Metazoa</taxon>
        <taxon>Chordata</taxon>
        <taxon>Craniata</taxon>
        <taxon>Vertebrata</taxon>
        <taxon>Euteleostomi</taxon>
        <taxon>Actinopterygii</taxon>
        <taxon>Neopterygii</taxon>
        <taxon>Teleostei</taxon>
        <taxon>Protacanthopterygii</taxon>
        <taxon>Salmoniformes</taxon>
        <taxon>Salmonidae</taxon>
        <taxon>Coregoninae</taxon>
        <taxon>Coregonus</taxon>
    </lineage>
</organism>
<dbReference type="PROSITE" id="PS01137">
    <property type="entry name" value="TATD_1"/>
    <property type="match status" value="1"/>
</dbReference>
<evidence type="ECO:0000256" key="3">
    <source>
        <dbReference type="SAM" id="MobiDB-lite"/>
    </source>
</evidence>
<feature type="domain" description="Sleeping Beauty transposase HTH" evidence="4">
    <location>
        <begin position="1"/>
        <end position="35"/>
    </location>
</feature>
<accession>A0AAN8M7C7</accession>
<dbReference type="InterPro" id="IPR057667">
    <property type="entry name" value="HTH_SB"/>
</dbReference>
<dbReference type="InterPro" id="IPR036388">
    <property type="entry name" value="WH-like_DNA-bd_sf"/>
</dbReference>
<dbReference type="InterPro" id="IPR018228">
    <property type="entry name" value="DNase_TatD-rel_CS"/>
</dbReference>
<dbReference type="CDD" id="cd01310">
    <property type="entry name" value="TatD_DNAse"/>
    <property type="match status" value="1"/>
</dbReference>
<evidence type="ECO:0000313" key="5">
    <source>
        <dbReference type="EMBL" id="KAK6319241.1"/>
    </source>
</evidence>
<dbReference type="PANTHER" id="PTHR46363">
    <property type="entry name" value="DEOXYRIBONUCLEASE TATDN2-RELATED"/>
    <property type="match status" value="1"/>
</dbReference>
<proteinExistence type="inferred from homology"/>
<protein>
    <recommendedName>
        <fullName evidence="4">Sleeping Beauty transposase HTH domain-containing protein</fullName>
    </recommendedName>
</protein>
<feature type="compositionally biased region" description="Polar residues" evidence="3">
    <location>
        <begin position="364"/>
        <end position="375"/>
    </location>
</feature>
<feature type="compositionally biased region" description="Basic and acidic residues" evidence="3">
    <location>
        <begin position="376"/>
        <end position="385"/>
    </location>
</feature>
<dbReference type="PANTHER" id="PTHR46363:SF1">
    <property type="entry name" value="DEOXYRIBONUCLEASE TATDN2-RELATED"/>
    <property type="match status" value="1"/>
</dbReference>
<evidence type="ECO:0000256" key="1">
    <source>
        <dbReference type="ARBA" id="ARBA00009275"/>
    </source>
</evidence>
<feature type="region of interest" description="Disordered" evidence="3">
    <location>
        <begin position="364"/>
        <end position="392"/>
    </location>
</feature>
<sequence length="846" mass="93399">MAKTNELSKDVRDKIVDLHKAGMGYKTIAKQLGTHLSGLNASCHSDRESHVDLLISAHVAVLQLASCLLCHRNSNRRVSDMDSNNRKKVKFDWLQTTLGSPTKFRKSNGGTPKPTHWSVSPSDVLTSPDLNVSTGSAGLGELEDICLDTPKRKEVTSPDDPSGIKPSGSDLFTGKIKGLRKLSRKCLKDLTPSESKAVLIDTTSQSENRVSLPTPLACGLKRKDRTPQEGSKAIYLKALTAAIRGGGEKQSPAKVTAKKSPSLAKKKSTKKKQSLDTANDDMLRLEPDDCAALDLDCCSAQSESESEDMTPVEGVEYYFRPMVFVETGTQDENAGLKKDTRSVVLKGDDSPDWSDVEDPVVVETFSQEESPSHSTAKVEPKREVGSSDSSLPALDYVPNSLPYFMKPQTYPSDTWKLNFPAVNAQSGSITTPSLTSPSTNGLNGAVQPPSESPAQPFPQSWRTVLISSKQIPPEKPNSAQLPLPGTPRTGMGGIGAPRAPSSVSSSPDPFALWQPAILSSNASPATHKIHPLFSSPYRPCEQTSQRCYENITSTRTMSVGVEPIWTCNPSQRRASQHGFVDTHCHLDMLWGKLGFRGTFARFRSLHQSSFPTDFHGCIADFCNPRIMVREVLWEGLLAEELVWGAFGCHPHFAKEYSEVHERSILMAMRHPKAIAFGEIGLDYSHKNSTNTSRQKEVFERQLKLAVAMNKPLVIHCRDADDDLLLIMKKCVPRDYKIHRHCFTNSYPVIEPFLKEFPNLCVGFTALITYPRAHKARDAIRKIPLDRILLETDAPYFLPRQVSKDVCRFAHPGMGIHTLREISLLKGESITTVLTTIRRNTTQLYGI</sequence>
<feature type="compositionally biased region" description="Low complexity" evidence="3">
    <location>
        <begin position="428"/>
        <end position="442"/>
    </location>
</feature>
<evidence type="ECO:0000313" key="6">
    <source>
        <dbReference type="Proteomes" id="UP001356427"/>
    </source>
</evidence>
<dbReference type="Pfam" id="PF01026">
    <property type="entry name" value="TatD_DNase"/>
    <property type="match status" value="1"/>
</dbReference>
<comment type="caution">
    <text evidence="5">The sequence shown here is derived from an EMBL/GenBank/DDBJ whole genome shotgun (WGS) entry which is preliminary data.</text>
</comment>
<dbReference type="AlphaFoldDB" id="A0AAN8M7C7"/>
<dbReference type="Gene3D" id="3.20.20.140">
    <property type="entry name" value="Metal-dependent hydrolases"/>
    <property type="match status" value="1"/>
</dbReference>
<reference evidence="5 6" key="1">
    <citation type="submission" date="2021-04" db="EMBL/GenBank/DDBJ databases">
        <authorList>
            <person name="De Guttry C."/>
            <person name="Zahm M."/>
            <person name="Klopp C."/>
            <person name="Cabau C."/>
            <person name="Louis A."/>
            <person name="Berthelot C."/>
            <person name="Parey E."/>
            <person name="Roest Crollius H."/>
            <person name="Montfort J."/>
            <person name="Robinson-Rechavi M."/>
            <person name="Bucao C."/>
            <person name="Bouchez O."/>
            <person name="Gislard M."/>
            <person name="Lluch J."/>
            <person name="Milhes M."/>
            <person name="Lampietro C."/>
            <person name="Lopez Roques C."/>
            <person name="Donnadieu C."/>
            <person name="Braasch I."/>
            <person name="Desvignes T."/>
            <person name="Postlethwait J."/>
            <person name="Bobe J."/>
            <person name="Wedekind C."/>
            <person name="Guiguen Y."/>
        </authorList>
    </citation>
    <scope>NUCLEOTIDE SEQUENCE [LARGE SCALE GENOMIC DNA]</scope>
    <source>
        <strain evidence="5">Cs_M1</strain>
        <tissue evidence="5">Blood</tissue>
    </source>
</reference>
<feature type="region of interest" description="Disordered" evidence="3">
    <location>
        <begin position="102"/>
        <end position="121"/>
    </location>
</feature>
<dbReference type="Pfam" id="PF25787">
    <property type="entry name" value="HTH_SB"/>
    <property type="match status" value="1"/>
</dbReference>
<evidence type="ECO:0000259" key="4">
    <source>
        <dbReference type="Pfam" id="PF25787"/>
    </source>
</evidence>
<dbReference type="FunFam" id="3.20.20.140:FF:000027">
    <property type="entry name" value="putative deoxyribonuclease TATDN2"/>
    <property type="match status" value="1"/>
</dbReference>
<gene>
    <name evidence="5" type="ORF">J4Q44_G00104520</name>
</gene>
<feature type="region of interest" description="Disordered" evidence="3">
    <location>
        <begin position="471"/>
        <end position="492"/>
    </location>
</feature>
<dbReference type="InterPro" id="IPR032466">
    <property type="entry name" value="Metal_Hydrolase"/>
</dbReference>
<comment type="similarity">
    <text evidence="1">Belongs to the metallo-dependent hydrolases superfamily. TatD-type hydrolase family.</text>
</comment>
<feature type="region of interest" description="Disordered" evidence="3">
    <location>
        <begin position="151"/>
        <end position="171"/>
    </location>
</feature>